<evidence type="ECO:0000256" key="5">
    <source>
        <dbReference type="ARBA" id="ARBA00023049"/>
    </source>
</evidence>
<dbReference type="Pfam" id="PF00557">
    <property type="entry name" value="Peptidase_M24"/>
    <property type="match status" value="1"/>
</dbReference>
<sequence length="663" mass="71909">MSRSSDLAALLRQAGLPDDLGALDALLAGTLAAPPAREPDAWLALIGSDLPEPLVAALRERRERLRGAPPAAAPDRAERLARFRDELRRRGVDGFVLMRTDEHGSEYLPGYAERVAWLTGFTGSAATAVVLMDRAAVFTDGRYTVQIEQEVDPALFERRHIVDEPPSRWLEQHLPQGARLGYDPWLAKRAEVQRLEAVAAAKDGTLVSLDPNPVDAIWTDRPPRPIAPVHLHDERYAGESSAHKRERMGKAVGEKGADVLLLTAADSIAWLLNVRGGDIPFNPLVLSYALLGRDGTCRWFVDPRKLPKGLALPNAVAVEPVDGFVTALDALGRAGAKVLVDPTSAHVGFLERLKAAGARLIEGEDPCVLAKAQKNPVEIEGAIDAQRRDGAAVVRFLAWLDDRPLDGSLDELGAAARLAQERAKDPLFRGPSFETISAHGPNAALPHYRSTPSTNRPLTGGTLYLVDSGAQYLDATTDITRTVALGTPGEEMRERFTLVLKGMIAISLAVFPEGTTGAQIDAFARLALWRHGLDFDHGTGHGVGSYLCVHEGPARISKLGTARLEPGMILSNEPGYYKPGAYGIRIENLVAVEPREKPEGGERKLLGFRTLTLCPIDRRLIEPALLTAEERSWLDAYHARVREELLPLVGEAGPWLEAATAPL</sequence>
<evidence type="ECO:0000259" key="8">
    <source>
        <dbReference type="Pfam" id="PF01321"/>
    </source>
</evidence>
<evidence type="ECO:0000313" key="10">
    <source>
        <dbReference type="EMBL" id="MEK0082563.1"/>
    </source>
</evidence>
<comment type="similarity">
    <text evidence="1 6">Belongs to the peptidase M24B family.</text>
</comment>
<evidence type="ECO:0000256" key="6">
    <source>
        <dbReference type="RuleBase" id="RU000590"/>
    </source>
</evidence>
<dbReference type="InterPro" id="IPR029149">
    <property type="entry name" value="Creatin/AminoP/Spt16_N"/>
</dbReference>
<dbReference type="Pfam" id="PF16189">
    <property type="entry name" value="Creatinase_N_2"/>
    <property type="match status" value="1"/>
</dbReference>
<comment type="caution">
    <text evidence="10">The sequence shown here is derived from an EMBL/GenBank/DDBJ whole genome shotgun (WGS) entry which is preliminary data.</text>
</comment>
<proteinExistence type="inferred from homology"/>
<feature type="domain" description="Creatinase N-terminal" evidence="8">
    <location>
        <begin position="79"/>
        <end position="211"/>
    </location>
</feature>
<dbReference type="SUPFAM" id="SSF55920">
    <property type="entry name" value="Creatinase/aminopeptidase"/>
    <property type="match status" value="1"/>
</dbReference>
<dbReference type="Gene3D" id="3.90.230.10">
    <property type="entry name" value="Creatinase/methionine aminopeptidase superfamily"/>
    <property type="match status" value="1"/>
</dbReference>
<evidence type="ECO:0000313" key="11">
    <source>
        <dbReference type="Proteomes" id="UP001375743"/>
    </source>
</evidence>
<reference evidence="10 11" key="1">
    <citation type="submission" date="2024-01" db="EMBL/GenBank/DDBJ databases">
        <title>Multi-omics insights into the function and evolution of sodium benzoate biodegradation pathways in Benzoatithermus flavus gen. nov., sp. nov. from hot spring.</title>
        <authorList>
            <person name="Hu C.-J."/>
            <person name="Li W.-J."/>
        </authorList>
    </citation>
    <scope>NUCLEOTIDE SEQUENCE [LARGE SCALE GENOMIC DNA]</scope>
    <source>
        <strain evidence="10 11">SYSU G07066</strain>
    </source>
</reference>
<protein>
    <submittedName>
        <fullName evidence="10">Aminopeptidase P family protein</fullName>
        <ecNumber evidence="10">3.4.11.-</ecNumber>
    </submittedName>
</protein>
<dbReference type="InterPro" id="IPR000587">
    <property type="entry name" value="Creatinase_N"/>
</dbReference>
<evidence type="ECO:0000256" key="2">
    <source>
        <dbReference type="ARBA" id="ARBA00022670"/>
    </source>
</evidence>
<keyword evidence="3 6" id="KW-0479">Metal-binding</keyword>
<keyword evidence="11" id="KW-1185">Reference proteome</keyword>
<dbReference type="InterPro" id="IPR000994">
    <property type="entry name" value="Pept_M24"/>
</dbReference>
<dbReference type="InterPro" id="IPR001131">
    <property type="entry name" value="Peptidase_M24B_aminopep-P_CS"/>
</dbReference>
<evidence type="ECO:0000256" key="1">
    <source>
        <dbReference type="ARBA" id="ARBA00008766"/>
    </source>
</evidence>
<dbReference type="RefSeq" id="WP_418158416.1">
    <property type="nucleotide sequence ID" value="NZ_JBBLZC010000004.1"/>
</dbReference>
<name>A0ABU8XQ65_9PROT</name>
<gene>
    <name evidence="10" type="ORF">U1T56_05335</name>
</gene>
<dbReference type="PANTHER" id="PTHR43763:SF6">
    <property type="entry name" value="XAA-PRO AMINOPEPTIDASE 1"/>
    <property type="match status" value="1"/>
</dbReference>
<keyword evidence="5" id="KW-0482">Metalloprotease</keyword>
<feature type="domain" description="Peptidase M24 C-terminal" evidence="9">
    <location>
        <begin position="605"/>
        <end position="663"/>
    </location>
</feature>
<dbReference type="PANTHER" id="PTHR43763">
    <property type="entry name" value="XAA-PRO AMINOPEPTIDASE 1"/>
    <property type="match status" value="1"/>
</dbReference>
<dbReference type="PROSITE" id="PS00491">
    <property type="entry name" value="PROLINE_PEPTIDASE"/>
    <property type="match status" value="1"/>
</dbReference>
<dbReference type="EMBL" id="JBBLZC010000004">
    <property type="protein sequence ID" value="MEK0082563.1"/>
    <property type="molecule type" value="Genomic_DNA"/>
</dbReference>
<dbReference type="Proteomes" id="UP001375743">
    <property type="component" value="Unassembled WGS sequence"/>
</dbReference>
<dbReference type="Pfam" id="PF16188">
    <property type="entry name" value="Peptidase_M24_C"/>
    <property type="match status" value="1"/>
</dbReference>
<accession>A0ABU8XQ65</accession>
<evidence type="ECO:0000259" key="7">
    <source>
        <dbReference type="Pfam" id="PF00557"/>
    </source>
</evidence>
<keyword evidence="4 10" id="KW-0378">Hydrolase</keyword>
<evidence type="ECO:0000256" key="3">
    <source>
        <dbReference type="ARBA" id="ARBA00022723"/>
    </source>
</evidence>
<dbReference type="InterPro" id="IPR032416">
    <property type="entry name" value="Peptidase_M24_C"/>
</dbReference>
<dbReference type="InterPro" id="IPR036005">
    <property type="entry name" value="Creatinase/aminopeptidase-like"/>
</dbReference>
<evidence type="ECO:0000256" key="4">
    <source>
        <dbReference type="ARBA" id="ARBA00022801"/>
    </source>
</evidence>
<evidence type="ECO:0000259" key="9">
    <source>
        <dbReference type="Pfam" id="PF16188"/>
    </source>
</evidence>
<feature type="domain" description="Peptidase M24" evidence="7">
    <location>
        <begin position="384"/>
        <end position="593"/>
    </location>
</feature>
<dbReference type="GO" id="GO:0004177">
    <property type="term" value="F:aminopeptidase activity"/>
    <property type="evidence" value="ECO:0007669"/>
    <property type="project" value="UniProtKB-KW"/>
</dbReference>
<dbReference type="CDD" id="cd01085">
    <property type="entry name" value="APP"/>
    <property type="match status" value="1"/>
</dbReference>
<keyword evidence="2" id="KW-0645">Protease</keyword>
<keyword evidence="10" id="KW-0031">Aminopeptidase</keyword>
<dbReference type="InterPro" id="IPR050422">
    <property type="entry name" value="X-Pro_aminopeptidase_P"/>
</dbReference>
<organism evidence="10 11">
    <name type="scientific">Benzoatithermus flavus</name>
    <dbReference type="NCBI Taxonomy" id="3108223"/>
    <lineage>
        <taxon>Bacteria</taxon>
        <taxon>Pseudomonadati</taxon>
        <taxon>Pseudomonadota</taxon>
        <taxon>Alphaproteobacteria</taxon>
        <taxon>Geminicoccales</taxon>
        <taxon>Geminicoccaceae</taxon>
        <taxon>Benzoatithermus</taxon>
    </lineage>
</organism>
<dbReference type="SUPFAM" id="SSF53092">
    <property type="entry name" value="Creatinase/prolidase N-terminal domain"/>
    <property type="match status" value="1"/>
</dbReference>
<dbReference type="EC" id="3.4.11.-" evidence="10"/>
<dbReference type="Gene3D" id="3.40.350.10">
    <property type="entry name" value="Creatinase/prolidase N-terminal domain"/>
    <property type="match status" value="2"/>
</dbReference>
<dbReference type="Pfam" id="PF01321">
    <property type="entry name" value="Creatinase_N"/>
    <property type="match status" value="1"/>
</dbReference>
<dbReference type="InterPro" id="IPR033740">
    <property type="entry name" value="Pept_M24B"/>
</dbReference>